<dbReference type="PANTHER" id="PTHR43353:SF5">
    <property type="entry name" value="SUCCINATE-SEMIALDEHYDE DEHYDROGENASE, MITOCHONDRIAL"/>
    <property type="match status" value="1"/>
</dbReference>
<dbReference type="InterPro" id="IPR016162">
    <property type="entry name" value="Ald_DH_N"/>
</dbReference>
<dbReference type="FunFam" id="3.40.605.10:FF:000026">
    <property type="entry name" value="Aldehyde dehydrogenase, putative"/>
    <property type="match status" value="1"/>
</dbReference>
<dbReference type="Proteomes" id="UP000287866">
    <property type="component" value="Unassembled WGS sequence"/>
</dbReference>
<evidence type="ECO:0000256" key="2">
    <source>
        <dbReference type="ARBA" id="ARBA00023002"/>
    </source>
</evidence>
<dbReference type="GO" id="GO:0004777">
    <property type="term" value="F:succinate-semialdehyde dehydrogenase (NAD+) activity"/>
    <property type="evidence" value="ECO:0007669"/>
    <property type="project" value="TreeGrafter"/>
</dbReference>
<proteinExistence type="inferred from homology"/>
<comment type="caution">
    <text evidence="6">The sequence shown here is derived from an EMBL/GenBank/DDBJ whole genome shotgun (WGS) entry which is preliminary data.</text>
</comment>
<evidence type="ECO:0000313" key="7">
    <source>
        <dbReference type="Proteomes" id="UP000287866"/>
    </source>
</evidence>
<dbReference type="Pfam" id="PF00171">
    <property type="entry name" value="Aldedh"/>
    <property type="match status" value="1"/>
</dbReference>
<dbReference type="AlphaFoldDB" id="A0A8T6QZL4"/>
<dbReference type="CDD" id="cd07103">
    <property type="entry name" value="ALDH_F5_SSADH_GabD"/>
    <property type="match status" value="1"/>
</dbReference>
<feature type="domain" description="Aldehyde dehydrogenase" evidence="5">
    <location>
        <begin position="22"/>
        <end position="482"/>
    </location>
</feature>
<evidence type="ECO:0000256" key="4">
    <source>
        <dbReference type="RuleBase" id="RU003345"/>
    </source>
</evidence>
<reference evidence="6" key="1">
    <citation type="submission" date="2020-03" db="EMBL/GenBank/DDBJ databases">
        <title>Phycicoccus flavus sp. nov., a novel endophytic actinobacterium isolated from branch of Kandelia candel.</title>
        <authorList>
            <person name="Tuo L."/>
        </authorList>
    </citation>
    <scope>NUCLEOTIDE SEQUENCE</scope>
    <source>
        <strain evidence="6">CMS6Z-2</strain>
    </source>
</reference>
<gene>
    <name evidence="6" type="ORF">EPD83_002960</name>
</gene>
<organism evidence="6 7">
    <name type="scientific">Phycicoccus flavus</name>
    <dbReference type="NCBI Taxonomy" id="2502783"/>
    <lineage>
        <taxon>Bacteria</taxon>
        <taxon>Bacillati</taxon>
        <taxon>Actinomycetota</taxon>
        <taxon>Actinomycetes</taxon>
        <taxon>Micrococcales</taxon>
        <taxon>Intrasporangiaceae</taxon>
        <taxon>Phycicoccus</taxon>
    </lineage>
</organism>
<protein>
    <submittedName>
        <fullName evidence="6">NAD-dependent succinate-semialdehyde dehydrogenase</fullName>
    </submittedName>
</protein>
<comment type="similarity">
    <text evidence="1 4">Belongs to the aldehyde dehydrogenase family.</text>
</comment>
<dbReference type="PROSITE" id="PS00687">
    <property type="entry name" value="ALDEHYDE_DEHYDR_GLU"/>
    <property type="match status" value="1"/>
</dbReference>
<dbReference type="Gene3D" id="3.40.309.10">
    <property type="entry name" value="Aldehyde Dehydrogenase, Chain A, domain 2"/>
    <property type="match status" value="1"/>
</dbReference>
<dbReference type="InterPro" id="IPR050740">
    <property type="entry name" value="Aldehyde_DH_Superfamily"/>
</dbReference>
<dbReference type="InterPro" id="IPR016163">
    <property type="entry name" value="Ald_DH_C"/>
</dbReference>
<feature type="active site" evidence="3">
    <location>
        <position position="259"/>
    </location>
</feature>
<evidence type="ECO:0000313" key="6">
    <source>
        <dbReference type="EMBL" id="NHA67016.1"/>
    </source>
</evidence>
<dbReference type="Gene3D" id="3.40.605.10">
    <property type="entry name" value="Aldehyde Dehydrogenase, Chain A, domain 1"/>
    <property type="match status" value="1"/>
</dbReference>
<keyword evidence="7" id="KW-1185">Reference proteome</keyword>
<dbReference type="EMBL" id="SAYU02000005">
    <property type="protein sequence ID" value="NHA67016.1"/>
    <property type="molecule type" value="Genomic_DNA"/>
</dbReference>
<dbReference type="PANTHER" id="PTHR43353">
    <property type="entry name" value="SUCCINATE-SEMIALDEHYDE DEHYDROGENASE, MITOCHONDRIAL"/>
    <property type="match status" value="1"/>
</dbReference>
<dbReference type="FunFam" id="3.40.605.10:FF:000005">
    <property type="entry name" value="Succinate-semialdehyde dehydrogenase I"/>
    <property type="match status" value="1"/>
</dbReference>
<evidence type="ECO:0000259" key="5">
    <source>
        <dbReference type="Pfam" id="PF00171"/>
    </source>
</evidence>
<evidence type="ECO:0000256" key="3">
    <source>
        <dbReference type="PROSITE-ProRule" id="PRU10007"/>
    </source>
</evidence>
<dbReference type="InterPro" id="IPR029510">
    <property type="entry name" value="Ald_DH_CS_GLU"/>
</dbReference>
<dbReference type="SUPFAM" id="SSF53720">
    <property type="entry name" value="ALDH-like"/>
    <property type="match status" value="1"/>
</dbReference>
<keyword evidence="2 4" id="KW-0560">Oxidoreductase</keyword>
<sequence>MAVTQKALIDAVPTALLIGGRWREASGGGRFAVDDPATGATLTTCADATAEDGLAALAAAHEAQPGWAATPPRERAEILRAAFESVTAHADELALLMTLEMGKSLTESRGEVTYGAEFLRWFSEEAVRVRGSYSVAPNGATRLLTMRQPVGPVLMITPWNFPLAMGTRKIGPALAAGCTMVVKPAAETPLTMLHLARLLQEAGVPAGVLNVVTTTDSGGVCEPLIRDPRLRKLTFTGSTAVGRTLVAQSAEQLLRVSMELGGNAPFLVFEDADVDAAVDGAMLAKMRNIGEACTSANRFFVHESVAAEFTDKLAARMAAQTVGKGTKKGVEVGPLITAEAREKVHALVTDAIERGARLVTGGGPVEGRGHFYTPTVLADVPEDSRCLAEEIFGPVAPVSTFADEDEAVRRANATEYGLVGYVYTRDQARVLRVAEAMEFGMVGVNTGVVSNPAAPFGGVKASGFGREGGAEGIEEYLEVKYVGLAT</sequence>
<dbReference type="InterPro" id="IPR015590">
    <property type="entry name" value="Aldehyde_DH_dom"/>
</dbReference>
<evidence type="ECO:0000256" key="1">
    <source>
        <dbReference type="ARBA" id="ARBA00009986"/>
    </source>
</evidence>
<dbReference type="FunFam" id="3.40.309.10:FF:000004">
    <property type="entry name" value="Succinate-semialdehyde dehydrogenase I"/>
    <property type="match status" value="1"/>
</dbReference>
<name>A0A8T6QZL4_9MICO</name>
<dbReference type="GO" id="GO:0009450">
    <property type="term" value="P:gamma-aminobutyric acid catabolic process"/>
    <property type="evidence" value="ECO:0007669"/>
    <property type="project" value="TreeGrafter"/>
</dbReference>
<dbReference type="InterPro" id="IPR016161">
    <property type="entry name" value="Ald_DH/histidinol_DH"/>
</dbReference>
<accession>A0A8T6QZL4</accession>
<dbReference type="RefSeq" id="WP_165566187.1">
    <property type="nucleotide sequence ID" value="NZ_SAYU02000005.1"/>
</dbReference>